<dbReference type="AlphaFoldDB" id="A0A3B0V3P4"/>
<evidence type="ECO:0000313" key="10">
    <source>
        <dbReference type="EMBL" id="VAW31479.1"/>
    </source>
</evidence>
<keyword evidence="8 9" id="KW-0472">Membrane</keyword>
<dbReference type="GO" id="GO:0009234">
    <property type="term" value="P:menaquinone biosynthetic process"/>
    <property type="evidence" value="ECO:0007669"/>
    <property type="project" value="UniProtKB-UniPathway"/>
</dbReference>
<accession>A0A3B0V3P4</accession>
<feature type="transmembrane region" description="Helical" evidence="9">
    <location>
        <begin position="287"/>
        <end position="307"/>
    </location>
</feature>
<feature type="transmembrane region" description="Helical" evidence="9">
    <location>
        <begin position="101"/>
        <end position="121"/>
    </location>
</feature>
<evidence type="ECO:0000256" key="3">
    <source>
        <dbReference type="ARBA" id="ARBA00022428"/>
    </source>
</evidence>
<dbReference type="NCBIfam" id="NF004750">
    <property type="entry name" value="PRK06080.1-2"/>
    <property type="match status" value="1"/>
</dbReference>
<keyword evidence="5 10" id="KW-0808">Transferase</keyword>
<evidence type="ECO:0000256" key="9">
    <source>
        <dbReference type="SAM" id="Phobius"/>
    </source>
</evidence>
<dbReference type="Pfam" id="PF01040">
    <property type="entry name" value="UbiA"/>
    <property type="match status" value="1"/>
</dbReference>
<evidence type="ECO:0000256" key="4">
    <source>
        <dbReference type="ARBA" id="ARBA00022475"/>
    </source>
</evidence>
<protein>
    <submittedName>
        <fullName evidence="10">1,4-dihydroxy-2-naphthoate polyprenyltransferase</fullName>
        <ecNumber evidence="10">2.5.1.74</ecNumber>
    </submittedName>
</protein>
<evidence type="ECO:0000256" key="1">
    <source>
        <dbReference type="ARBA" id="ARBA00004141"/>
    </source>
</evidence>
<evidence type="ECO:0000256" key="2">
    <source>
        <dbReference type="ARBA" id="ARBA00004863"/>
    </source>
</evidence>
<dbReference type="InterPro" id="IPR004657">
    <property type="entry name" value="MenA"/>
</dbReference>
<keyword evidence="7 9" id="KW-1133">Transmembrane helix</keyword>
<feature type="transmembrane region" description="Helical" evidence="9">
    <location>
        <begin position="232"/>
        <end position="250"/>
    </location>
</feature>
<feature type="transmembrane region" description="Helical" evidence="9">
    <location>
        <begin position="158"/>
        <end position="179"/>
    </location>
</feature>
<sequence length="308" mass="33268">MTKTVQPRPSISKAWLDAMRPRTLPLALSCIALGSFLAAAAGAFRWSIMLLCLLTAVFLQILSNLANDYGDSIHGADHVQREGPQRAVQSGQISAQTMKRAMILFAGLSGVSGLLLLWLAFGAEGLIGLLIFVLLGGAAIWAAVNYTAGSKPYGYAGWGDFFVLIFFGWVGVLGPYFLMAQRLDWLLLLPATSCGLLAVAVLNVNNIRDIDSDKQAGKFSIPVRLGPERARIYHWGLLGTAVFLTTFYVLLTFSSYGAFLYLLAVPLLVRNGTAVQQTHDPLVLNPLLKQMVLSALAFNLLLGLGLIL</sequence>
<dbReference type="EC" id="2.5.1.74" evidence="10"/>
<comment type="pathway">
    <text evidence="2">Quinol/quinone metabolism; menaquinone biosynthesis.</text>
</comment>
<keyword evidence="6 9" id="KW-0812">Transmembrane</keyword>
<dbReference type="PANTHER" id="PTHR13929:SF0">
    <property type="entry name" value="UBIA PRENYLTRANSFERASE DOMAIN-CONTAINING PROTEIN 1"/>
    <property type="match status" value="1"/>
</dbReference>
<evidence type="ECO:0000256" key="5">
    <source>
        <dbReference type="ARBA" id="ARBA00022679"/>
    </source>
</evidence>
<dbReference type="InterPro" id="IPR026046">
    <property type="entry name" value="UBIAD1"/>
</dbReference>
<dbReference type="HAMAP" id="MF_01937">
    <property type="entry name" value="MenA_1"/>
    <property type="match status" value="1"/>
</dbReference>
<dbReference type="PANTHER" id="PTHR13929">
    <property type="entry name" value="1,4-DIHYDROXY-2-NAPHTHOATE OCTAPRENYLTRANSFERASE"/>
    <property type="match status" value="1"/>
</dbReference>
<proteinExistence type="inferred from homology"/>
<reference evidence="10" key="1">
    <citation type="submission" date="2018-06" db="EMBL/GenBank/DDBJ databases">
        <authorList>
            <person name="Zhirakovskaya E."/>
        </authorList>
    </citation>
    <scope>NUCLEOTIDE SEQUENCE</scope>
</reference>
<feature type="transmembrane region" description="Helical" evidence="9">
    <location>
        <begin position="127"/>
        <end position="146"/>
    </location>
</feature>
<dbReference type="GO" id="GO:0005886">
    <property type="term" value="C:plasma membrane"/>
    <property type="evidence" value="ECO:0007669"/>
    <property type="project" value="TreeGrafter"/>
</dbReference>
<dbReference type="GO" id="GO:0042371">
    <property type="term" value="P:vitamin K biosynthetic process"/>
    <property type="evidence" value="ECO:0007669"/>
    <property type="project" value="TreeGrafter"/>
</dbReference>
<dbReference type="GO" id="GO:0046428">
    <property type="term" value="F:1,4-dihydroxy-2-naphthoate polyprenyltransferase activity"/>
    <property type="evidence" value="ECO:0007669"/>
    <property type="project" value="UniProtKB-EC"/>
</dbReference>
<dbReference type="InterPro" id="IPR000537">
    <property type="entry name" value="UbiA_prenyltransferase"/>
</dbReference>
<keyword evidence="4" id="KW-1003">Cell membrane</keyword>
<evidence type="ECO:0000256" key="6">
    <source>
        <dbReference type="ARBA" id="ARBA00022692"/>
    </source>
</evidence>
<keyword evidence="3" id="KW-0474">Menaquinone biosynthesis</keyword>
<organism evidence="10">
    <name type="scientific">hydrothermal vent metagenome</name>
    <dbReference type="NCBI Taxonomy" id="652676"/>
    <lineage>
        <taxon>unclassified sequences</taxon>
        <taxon>metagenomes</taxon>
        <taxon>ecological metagenomes</taxon>
    </lineage>
</organism>
<dbReference type="NCBIfam" id="TIGR00751">
    <property type="entry name" value="menA"/>
    <property type="match status" value="1"/>
</dbReference>
<dbReference type="UniPathway" id="UPA00079"/>
<dbReference type="InterPro" id="IPR044878">
    <property type="entry name" value="UbiA_sf"/>
</dbReference>
<evidence type="ECO:0000256" key="7">
    <source>
        <dbReference type="ARBA" id="ARBA00022989"/>
    </source>
</evidence>
<name>A0A3B0V3P4_9ZZZZ</name>
<evidence type="ECO:0000256" key="8">
    <source>
        <dbReference type="ARBA" id="ARBA00023136"/>
    </source>
</evidence>
<dbReference type="PIRSF" id="PIRSF005355">
    <property type="entry name" value="UBIAD1"/>
    <property type="match status" value="1"/>
</dbReference>
<dbReference type="Gene3D" id="1.10.357.140">
    <property type="entry name" value="UbiA prenyltransferase"/>
    <property type="match status" value="1"/>
</dbReference>
<feature type="transmembrane region" description="Helical" evidence="9">
    <location>
        <begin position="48"/>
        <end position="66"/>
    </location>
</feature>
<comment type="subcellular location">
    <subcellularLocation>
        <location evidence="1">Membrane</location>
        <topology evidence="1">Multi-pass membrane protein</topology>
    </subcellularLocation>
</comment>
<dbReference type="EMBL" id="UOEU01000228">
    <property type="protein sequence ID" value="VAW31479.1"/>
    <property type="molecule type" value="Genomic_DNA"/>
</dbReference>
<feature type="transmembrane region" description="Helical" evidence="9">
    <location>
        <begin position="185"/>
        <end position="204"/>
    </location>
</feature>
<gene>
    <name evidence="10" type="ORF">MNBD_CHLOROFLEXI01-1269</name>
</gene>
<dbReference type="CDD" id="cd13962">
    <property type="entry name" value="PT_UbiA_UBIAD1"/>
    <property type="match status" value="1"/>
</dbReference>